<gene>
    <name evidence="2" type="ORF">CGI_10019145</name>
</gene>
<sequence>MAASRNNVSVNKNKSSDLLALERTDNANQLESLLDLKKKPDKREMKTFKLPPSSILSQVKSFLPQMKMANQELQNRPAEEIDIEHVSDDQDRFIEMNIAVVEQSSDFSEDNDSEHSSDSDSDNSDADECLMGKVTENNLRINKRTKHKPDIVELSNKLEHSSKVEICDLNATYPSFE</sequence>
<reference evidence="2" key="1">
    <citation type="journal article" date="2012" name="Nature">
        <title>The oyster genome reveals stress adaptation and complexity of shell formation.</title>
        <authorList>
            <person name="Zhang G."/>
            <person name="Fang X."/>
            <person name="Guo X."/>
            <person name="Li L."/>
            <person name="Luo R."/>
            <person name="Xu F."/>
            <person name="Yang P."/>
            <person name="Zhang L."/>
            <person name="Wang X."/>
            <person name="Qi H."/>
            <person name="Xiong Z."/>
            <person name="Que H."/>
            <person name="Xie Y."/>
            <person name="Holland P.W."/>
            <person name="Paps J."/>
            <person name="Zhu Y."/>
            <person name="Wu F."/>
            <person name="Chen Y."/>
            <person name="Wang J."/>
            <person name="Peng C."/>
            <person name="Meng J."/>
            <person name="Yang L."/>
            <person name="Liu J."/>
            <person name="Wen B."/>
            <person name="Zhang N."/>
            <person name="Huang Z."/>
            <person name="Zhu Q."/>
            <person name="Feng Y."/>
            <person name="Mount A."/>
            <person name="Hedgecock D."/>
            <person name="Xu Z."/>
            <person name="Liu Y."/>
            <person name="Domazet-Loso T."/>
            <person name="Du Y."/>
            <person name="Sun X."/>
            <person name="Zhang S."/>
            <person name="Liu B."/>
            <person name="Cheng P."/>
            <person name="Jiang X."/>
            <person name="Li J."/>
            <person name="Fan D."/>
            <person name="Wang W."/>
            <person name="Fu W."/>
            <person name="Wang T."/>
            <person name="Wang B."/>
            <person name="Zhang J."/>
            <person name="Peng Z."/>
            <person name="Li Y."/>
            <person name="Li N."/>
            <person name="Wang J."/>
            <person name="Chen M."/>
            <person name="He Y."/>
            <person name="Tan F."/>
            <person name="Song X."/>
            <person name="Zheng Q."/>
            <person name="Huang R."/>
            <person name="Yang H."/>
            <person name="Du X."/>
            <person name="Chen L."/>
            <person name="Yang M."/>
            <person name="Gaffney P.M."/>
            <person name="Wang S."/>
            <person name="Luo L."/>
            <person name="She Z."/>
            <person name="Ming Y."/>
            <person name="Huang W."/>
            <person name="Zhang S."/>
            <person name="Huang B."/>
            <person name="Zhang Y."/>
            <person name="Qu T."/>
            <person name="Ni P."/>
            <person name="Miao G."/>
            <person name="Wang J."/>
            <person name="Wang Q."/>
            <person name="Steinberg C.E."/>
            <person name="Wang H."/>
            <person name="Li N."/>
            <person name="Qian L."/>
            <person name="Zhang G."/>
            <person name="Li Y."/>
            <person name="Yang H."/>
            <person name="Liu X."/>
            <person name="Wang J."/>
            <person name="Yin Y."/>
            <person name="Wang J."/>
        </authorList>
    </citation>
    <scope>NUCLEOTIDE SEQUENCE [LARGE SCALE GENOMIC DNA]</scope>
    <source>
        <strain evidence="2">05x7-T-G4-1.051#20</strain>
    </source>
</reference>
<feature type="region of interest" description="Disordered" evidence="1">
    <location>
        <begin position="103"/>
        <end position="134"/>
    </location>
</feature>
<dbReference type="Pfam" id="PF15370">
    <property type="entry name" value="NOPCHAP1"/>
    <property type="match status" value="1"/>
</dbReference>
<dbReference type="InterPro" id="IPR027921">
    <property type="entry name" value="NOPCHAP1"/>
</dbReference>
<dbReference type="PANTHER" id="PTHR28674:SF1">
    <property type="entry name" value="NOP PROTEIN CHAPERONE 1"/>
    <property type="match status" value="1"/>
</dbReference>
<dbReference type="EMBL" id="JH817473">
    <property type="protein sequence ID" value="EKC38908.1"/>
    <property type="molecule type" value="Genomic_DNA"/>
</dbReference>
<organism evidence="2">
    <name type="scientific">Magallana gigas</name>
    <name type="common">Pacific oyster</name>
    <name type="synonym">Crassostrea gigas</name>
    <dbReference type="NCBI Taxonomy" id="29159"/>
    <lineage>
        <taxon>Eukaryota</taxon>
        <taxon>Metazoa</taxon>
        <taxon>Spiralia</taxon>
        <taxon>Lophotrochozoa</taxon>
        <taxon>Mollusca</taxon>
        <taxon>Bivalvia</taxon>
        <taxon>Autobranchia</taxon>
        <taxon>Pteriomorphia</taxon>
        <taxon>Ostreida</taxon>
        <taxon>Ostreoidea</taxon>
        <taxon>Ostreidae</taxon>
        <taxon>Magallana</taxon>
    </lineage>
</organism>
<accession>K1QYZ4</accession>
<name>K1QYZ4_MAGGI</name>
<evidence type="ECO:0000313" key="2">
    <source>
        <dbReference type="EMBL" id="EKC38908.1"/>
    </source>
</evidence>
<dbReference type="PANTHER" id="PTHR28674">
    <property type="entry name" value="SIMILAR TO DNA SEGMENT, CHR 10, WAYNE STATE UNIVERSITY 102,-EXPRESSED"/>
    <property type="match status" value="1"/>
</dbReference>
<evidence type="ECO:0000256" key="1">
    <source>
        <dbReference type="SAM" id="MobiDB-lite"/>
    </source>
</evidence>
<dbReference type="GO" id="GO:0062064">
    <property type="term" value="F:box C/D methylation guide snoRNP complex binding"/>
    <property type="evidence" value="ECO:0007669"/>
    <property type="project" value="TreeGrafter"/>
</dbReference>
<dbReference type="AlphaFoldDB" id="K1QYZ4"/>
<dbReference type="InParanoid" id="K1QYZ4"/>
<feature type="compositionally biased region" description="Acidic residues" evidence="1">
    <location>
        <begin position="119"/>
        <end position="128"/>
    </location>
</feature>
<dbReference type="HOGENOM" id="CLU_1629180_0_0_1"/>
<protein>
    <submittedName>
        <fullName evidence="2">Uncharacterized protein C12orf45-like protein</fullName>
    </submittedName>
</protein>
<proteinExistence type="predicted"/>
<dbReference type="GO" id="GO:0000492">
    <property type="term" value="P:box C/D snoRNP assembly"/>
    <property type="evidence" value="ECO:0007669"/>
    <property type="project" value="InterPro"/>
</dbReference>